<accession>A0A368F2Y6</accession>
<dbReference type="PANTHER" id="PTHR10801:SF0">
    <property type="entry name" value="DELTA(24)-STEROL REDUCTASE"/>
    <property type="match status" value="1"/>
</dbReference>
<dbReference type="PANTHER" id="PTHR10801">
    <property type="entry name" value="24-DEHYDROCHOLESTEROL REDUCTASE"/>
    <property type="match status" value="1"/>
</dbReference>
<feature type="non-terminal residue" evidence="2">
    <location>
        <position position="1"/>
    </location>
</feature>
<dbReference type="InterPro" id="IPR040165">
    <property type="entry name" value="Diminuto-like"/>
</dbReference>
<evidence type="ECO:0000256" key="1">
    <source>
        <dbReference type="ARBA" id="ARBA00023002"/>
    </source>
</evidence>
<sequence length="116" mass="13228">LFRNHGRTSPGDNFSFKAVTPSLLNSRRQQSHIHQDLLVPMEHLQEIMEVCDRETKIYPLWLCPYNQPSCPGMVRQRSGRNVLFVNVGVYGIASRSDFDAKVNISRLEEAVRSVNG</sequence>
<dbReference type="GO" id="GO:0008202">
    <property type="term" value="P:steroid metabolic process"/>
    <property type="evidence" value="ECO:0007669"/>
    <property type="project" value="TreeGrafter"/>
</dbReference>
<reference evidence="2 3" key="1">
    <citation type="submission" date="2014-10" db="EMBL/GenBank/DDBJ databases">
        <title>Draft genome of the hookworm Ancylostoma caninum.</title>
        <authorList>
            <person name="Mitreva M."/>
        </authorList>
    </citation>
    <scope>NUCLEOTIDE SEQUENCE [LARGE SCALE GENOMIC DNA]</scope>
    <source>
        <strain evidence="2 3">Baltimore</strain>
    </source>
</reference>
<evidence type="ECO:0000313" key="2">
    <source>
        <dbReference type="EMBL" id="RCN26464.1"/>
    </source>
</evidence>
<name>A0A368F2Y6_ANCCA</name>
<dbReference type="STRING" id="29170.A0A368F2Y6"/>
<dbReference type="OrthoDB" id="415825at2759"/>
<dbReference type="EMBL" id="JOJR01007201">
    <property type="protein sequence ID" value="RCN26464.1"/>
    <property type="molecule type" value="Genomic_DNA"/>
</dbReference>
<dbReference type="GO" id="GO:0016020">
    <property type="term" value="C:membrane"/>
    <property type="evidence" value="ECO:0007669"/>
    <property type="project" value="TreeGrafter"/>
</dbReference>
<comment type="caution">
    <text evidence="2">The sequence shown here is derived from an EMBL/GenBank/DDBJ whole genome shotgun (WGS) entry which is preliminary data.</text>
</comment>
<proteinExistence type="predicted"/>
<keyword evidence="3" id="KW-1185">Reference proteome</keyword>
<dbReference type="Proteomes" id="UP000252519">
    <property type="component" value="Unassembled WGS sequence"/>
</dbReference>
<dbReference type="GO" id="GO:0005737">
    <property type="term" value="C:cytoplasm"/>
    <property type="evidence" value="ECO:0007669"/>
    <property type="project" value="TreeGrafter"/>
</dbReference>
<organism evidence="2 3">
    <name type="scientific">Ancylostoma caninum</name>
    <name type="common">Dog hookworm</name>
    <dbReference type="NCBI Taxonomy" id="29170"/>
    <lineage>
        <taxon>Eukaryota</taxon>
        <taxon>Metazoa</taxon>
        <taxon>Ecdysozoa</taxon>
        <taxon>Nematoda</taxon>
        <taxon>Chromadorea</taxon>
        <taxon>Rhabditida</taxon>
        <taxon>Rhabditina</taxon>
        <taxon>Rhabditomorpha</taxon>
        <taxon>Strongyloidea</taxon>
        <taxon>Ancylostomatidae</taxon>
        <taxon>Ancylostomatinae</taxon>
        <taxon>Ancylostoma</taxon>
    </lineage>
</organism>
<gene>
    <name evidence="2" type="ORF">ANCCAN_27809</name>
</gene>
<dbReference type="AlphaFoldDB" id="A0A368F2Y6"/>
<evidence type="ECO:0000313" key="3">
    <source>
        <dbReference type="Proteomes" id="UP000252519"/>
    </source>
</evidence>
<protein>
    <submittedName>
        <fullName evidence="2">Uncharacterized protein</fullName>
    </submittedName>
</protein>
<keyword evidence="1" id="KW-0560">Oxidoreductase</keyword>
<dbReference type="GO" id="GO:0000246">
    <property type="term" value="F:Delta24(24-1) sterol reductase activity"/>
    <property type="evidence" value="ECO:0007669"/>
    <property type="project" value="TreeGrafter"/>
</dbReference>